<dbReference type="InParanoid" id="A0A2R5G7C4"/>
<name>A0A2R5G7C4_9STRA</name>
<accession>A0A2R5G7C4</accession>
<organism evidence="2 3">
    <name type="scientific">Hondaea fermentalgiana</name>
    <dbReference type="NCBI Taxonomy" id="2315210"/>
    <lineage>
        <taxon>Eukaryota</taxon>
        <taxon>Sar</taxon>
        <taxon>Stramenopiles</taxon>
        <taxon>Bigyra</taxon>
        <taxon>Labyrinthulomycetes</taxon>
        <taxon>Thraustochytrida</taxon>
        <taxon>Thraustochytriidae</taxon>
        <taxon>Hondaea</taxon>
    </lineage>
</organism>
<keyword evidence="1" id="KW-0812">Transmembrane</keyword>
<reference evidence="2 3" key="1">
    <citation type="submission" date="2017-12" db="EMBL/GenBank/DDBJ databases">
        <title>Sequencing, de novo assembly and annotation of complete genome of a new Thraustochytrid species, strain FCC1311.</title>
        <authorList>
            <person name="Sedici K."/>
            <person name="Godart F."/>
            <person name="Aiese Cigliano R."/>
            <person name="Sanseverino W."/>
            <person name="Barakat M."/>
            <person name="Ortet P."/>
            <person name="Marechal E."/>
            <person name="Cagnac O."/>
            <person name="Amato A."/>
        </authorList>
    </citation>
    <scope>NUCLEOTIDE SEQUENCE [LARGE SCALE GENOMIC DNA]</scope>
</reference>
<keyword evidence="3" id="KW-1185">Reference proteome</keyword>
<comment type="caution">
    <text evidence="2">The sequence shown here is derived from an EMBL/GenBank/DDBJ whole genome shotgun (WGS) entry which is preliminary data.</text>
</comment>
<dbReference type="Proteomes" id="UP000241890">
    <property type="component" value="Unassembled WGS sequence"/>
</dbReference>
<dbReference type="AlphaFoldDB" id="A0A2R5G7C4"/>
<evidence type="ECO:0000313" key="2">
    <source>
        <dbReference type="EMBL" id="GBG26435.1"/>
    </source>
</evidence>
<dbReference type="EMBL" id="BEYU01000020">
    <property type="protein sequence ID" value="GBG26435.1"/>
    <property type="molecule type" value="Genomic_DNA"/>
</dbReference>
<evidence type="ECO:0000313" key="3">
    <source>
        <dbReference type="Proteomes" id="UP000241890"/>
    </source>
</evidence>
<gene>
    <name evidence="2" type="ORF">FCC1311_026562</name>
</gene>
<protein>
    <submittedName>
        <fullName evidence="2">Uncharacterized protein</fullName>
    </submittedName>
</protein>
<evidence type="ECO:0000256" key="1">
    <source>
        <dbReference type="SAM" id="Phobius"/>
    </source>
</evidence>
<keyword evidence="1" id="KW-0472">Membrane</keyword>
<sequence>MLGMTSRSMGTPKKPSRLHMGVAGWCFCAGVATLVCILLLDEILTVNLMGGKERNLHTSCDDGLMDGAAAQQVCILDEKVIKLPRACTDPHQVLACKWRYWKQQYTNHHWKNMYSRLPFVADVLSYDGTKIEMERAHHHADVEPQRLANKFRMEELDAWLEINGHIMLDVAPRSNVFLDARGGILFIDFNIVPRWARELIERYDSNSRRIEPFRNIYGYAAILDWVAH</sequence>
<feature type="transmembrane region" description="Helical" evidence="1">
    <location>
        <begin position="21"/>
        <end position="40"/>
    </location>
</feature>
<proteinExistence type="predicted"/>
<keyword evidence="1" id="KW-1133">Transmembrane helix</keyword>